<dbReference type="Proteomes" id="UP000001880">
    <property type="component" value="Chromosome"/>
</dbReference>
<evidence type="ECO:0000256" key="2">
    <source>
        <dbReference type="ARBA" id="ARBA00022448"/>
    </source>
</evidence>
<name>D0LYQ6_HALO1</name>
<dbReference type="InterPro" id="IPR000914">
    <property type="entry name" value="SBP_5_dom"/>
</dbReference>
<evidence type="ECO:0000313" key="6">
    <source>
        <dbReference type="EMBL" id="ACY17922.1"/>
    </source>
</evidence>
<dbReference type="PIRSF" id="PIRSF002741">
    <property type="entry name" value="MppA"/>
    <property type="match status" value="1"/>
</dbReference>
<dbReference type="PANTHER" id="PTHR30290:SF9">
    <property type="entry name" value="OLIGOPEPTIDE-BINDING PROTEIN APPA"/>
    <property type="match status" value="1"/>
</dbReference>
<feature type="compositionally biased region" description="Acidic residues" evidence="4">
    <location>
        <begin position="414"/>
        <end position="423"/>
    </location>
</feature>
<dbReference type="GO" id="GO:0030288">
    <property type="term" value="C:outer membrane-bounded periplasmic space"/>
    <property type="evidence" value="ECO:0007669"/>
    <property type="project" value="UniProtKB-ARBA"/>
</dbReference>
<sequence length="593" mass="64235">MLLGMLFTGAALIALAFTCEGPSARSKPWRHAELDLAEVAPSSELIAAEAARVASRRRRGSTLRILLDANPRHLNPLIAPTTWTRRIAMDTVFESLVRYEPPSGGAGTGPGRYRPGLARSWTLSQGGRELRLELSPEVTFHDGSRMSSVDVQFSLDTARSPKYAADHLRPMLADVLAVEILGPRTVRVRLSRPNGYVLRALAEIPILPAQVYEKRLRAARGPVVGTGPYRLESWDDELIRLERSDSYWGAAPAIPRIEFVHQPDDARALTEAKRGELDIVPALIPSHYPEQASAPGLARVFRPLRLRPPALRYMVMNTANPALSDVRVRQALALLIDRKALIKSEHDGLARAVAGFVWPGGPGDGPAPSPPDYDPARAGALLDAAGWRDRDGDGVRELGEDKLRLTLLVTDSGEPSDDDDAEEARDRGERERIVRSLRRSGVQIDRRVGPPAVLRNRLRAGDFDLAFAHWRGLVDDDLAPLLESGSSLNLGGFSSPRVDAVLAALRAAWEPGARAPRMAELAQVLGETWPVAAIVAPDPYGLIHRRVRGAVVWNGWLVLRSLSLDPDRDDEGEAAGAAAGAGSGAADPSGEAP</sequence>
<dbReference type="InterPro" id="IPR039424">
    <property type="entry name" value="SBP_5"/>
</dbReference>
<feature type="domain" description="Solute-binding protein family 5" evidence="5">
    <location>
        <begin position="113"/>
        <end position="483"/>
    </location>
</feature>
<feature type="region of interest" description="Disordered" evidence="4">
    <location>
        <begin position="408"/>
        <end position="430"/>
    </location>
</feature>
<feature type="region of interest" description="Disordered" evidence="4">
    <location>
        <begin position="568"/>
        <end position="593"/>
    </location>
</feature>
<keyword evidence="3" id="KW-0732">Signal</keyword>
<gene>
    <name evidence="6" type="ordered locus">Hoch_5439</name>
</gene>
<dbReference type="GO" id="GO:0043190">
    <property type="term" value="C:ATP-binding cassette (ABC) transporter complex"/>
    <property type="evidence" value="ECO:0007669"/>
    <property type="project" value="InterPro"/>
</dbReference>
<dbReference type="Gene3D" id="3.40.190.10">
    <property type="entry name" value="Periplasmic binding protein-like II"/>
    <property type="match status" value="1"/>
</dbReference>
<reference evidence="6 7" key="1">
    <citation type="journal article" date="2010" name="Stand. Genomic Sci.">
        <title>Complete genome sequence of Haliangium ochraceum type strain (SMP-2).</title>
        <authorList>
            <consortium name="US DOE Joint Genome Institute (JGI-PGF)"/>
            <person name="Ivanova N."/>
            <person name="Daum C."/>
            <person name="Lang E."/>
            <person name="Abt B."/>
            <person name="Kopitz M."/>
            <person name="Saunders E."/>
            <person name="Lapidus A."/>
            <person name="Lucas S."/>
            <person name="Glavina Del Rio T."/>
            <person name="Nolan M."/>
            <person name="Tice H."/>
            <person name="Copeland A."/>
            <person name="Cheng J.F."/>
            <person name="Chen F."/>
            <person name="Bruce D."/>
            <person name="Goodwin L."/>
            <person name="Pitluck S."/>
            <person name="Mavromatis K."/>
            <person name="Pati A."/>
            <person name="Mikhailova N."/>
            <person name="Chen A."/>
            <person name="Palaniappan K."/>
            <person name="Land M."/>
            <person name="Hauser L."/>
            <person name="Chang Y.J."/>
            <person name="Jeffries C.D."/>
            <person name="Detter J.C."/>
            <person name="Brettin T."/>
            <person name="Rohde M."/>
            <person name="Goker M."/>
            <person name="Bristow J."/>
            <person name="Markowitz V."/>
            <person name="Eisen J.A."/>
            <person name="Hugenholtz P."/>
            <person name="Kyrpides N.C."/>
            <person name="Klenk H.P."/>
        </authorList>
    </citation>
    <scope>NUCLEOTIDE SEQUENCE [LARGE SCALE GENOMIC DNA]</scope>
    <source>
        <strain evidence="7">DSM 14365 / CIP 107738 / JCM 11303 / AJ 13395 / SMP-2</strain>
    </source>
</reference>
<dbReference type="Pfam" id="PF00496">
    <property type="entry name" value="SBP_bac_5"/>
    <property type="match status" value="1"/>
</dbReference>
<feature type="compositionally biased region" description="Low complexity" evidence="4">
    <location>
        <begin position="574"/>
        <end position="593"/>
    </location>
</feature>
<dbReference type="GO" id="GO:1904680">
    <property type="term" value="F:peptide transmembrane transporter activity"/>
    <property type="evidence" value="ECO:0007669"/>
    <property type="project" value="TreeGrafter"/>
</dbReference>
<dbReference type="PANTHER" id="PTHR30290">
    <property type="entry name" value="PERIPLASMIC BINDING COMPONENT OF ABC TRANSPORTER"/>
    <property type="match status" value="1"/>
</dbReference>
<dbReference type="eggNOG" id="COG0747">
    <property type="taxonomic scope" value="Bacteria"/>
</dbReference>
<evidence type="ECO:0000256" key="3">
    <source>
        <dbReference type="ARBA" id="ARBA00022729"/>
    </source>
</evidence>
<keyword evidence="2" id="KW-0813">Transport</keyword>
<proteinExistence type="inferred from homology"/>
<dbReference type="AlphaFoldDB" id="D0LYQ6"/>
<dbReference type="KEGG" id="hoh:Hoch_5439"/>
<keyword evidence="7" id="KW-1185">Reference proteome</keyword>
<dbReference type="HOGENOM" id="CLU_459882_0_0_7"/>
<comment type="similarity">
    <text evidence="1">Belongs to the bacterial solute-binding protein 5 family.</text>
</comment>
<dbReference type="EMBL" id="CP001804">
    <property type="protein sequence ID" value="ACY17922.1"/>
    <property type="molecule type" value="Genomic_DNA"/>
</dbReference>
<organism evidence="6 7">
    <name type="scientific">Haliangium ochraceum (strain DSM 14365 / JCM 11303 / SMP-2)</name>
    <dbReference type="NCBI Taxonomy" id="502025"/>
    <lineage>
        <taxon>Bacteria</taxon>
        <taxon>Pseudomonadati</taxon>
        <taxon>Myxococcota</taxon>
        <taxon>Polyangia</taxon>
        <taxon>Haliangiales</taxon>
        <taxon>Kofleriaceae</taxon>
        <taxon>Haliangium</taxon>
    </lineage>
</organism>
<evidence type="ECO:0000256" key="1">
    <source>
        <dbReference type="ARBA" id="ARBA00005695"/>
    </source>
</evidence>
<dbReference type="GO" id="GO:0015833">
    <property type="term" value="P:peptide transport"/>
    <property type="evidence" value="ECO:0007669"/>
    <property type="project" value="TreeGrafter"/>
</dbReference>
<dbReference type="Gene3D" id="3.10.105.10">
    <property type="entry name" value="Dipeptide-binding Protein, Domain 3"/>
    <property type="match status" value="1"/>
</dbReference>
<dbReference type="STRING" id="502025.Hoch_5439"/>
<dbReference type="SUPFAM" id="SSF53850">
    <property type="entry name" value="Periplasmic binding protein-like II"/>
    <property type="match status" value="1"/>
</dbReference>
<evidence type="ECO:0000256" key="4">
    <source>
        <dbReference type="SAM" id="MobiDB-lite"/>
    </source>
</evidence>
<protein>
    <submittedName>
        <fullName evidence="6">Extracellular solute-binding protein family 5</fullName>
    </submittedName>
</protein>
<dbReference type="RefSeq" id="WP_012830514.1">
    <property type="nucleotide sequence ID" value="NC_013440.1"/>
</dbReference>
<accession>D0LYQ6</accession>
<evidence type="ECO:0000313" key="7">
    <source>
        <dbReference type="Proteomes" id="UP000001880"/>
    </source>
</evidence>
<dbReference type="InterPro" id="IPR030678">
    <property type="entry name" value="Peptide/Ni-bd"/>
</dbReference>
<evidence type="ECO:0000259" key="5">
    <source>
        <dbReference type="Pfam" id="PF00496"/>
    </source>
</evidence>